<evidence type="ECO:0000256" key="1">
    <source>
        <dbReference type="ARBA" id="ARBA00008903"/>
    </source>
</evidence>
<accession>A0AAE2MI35</accession>
<dbReference type="GO" id="GO:0008473">
    <property type="term" value="F:ornithine cyclodeaminase activity"/>
    <property type="evidence" value="ECO:0007669"/>
    <property type="project" value="UniProtKB-EC"/>
</dbReference>
<gene>
    <name evidence="3" type="ORF">GGE16_001848</name>
</gene>
<organism evidence="3 4">
    <name type="scientific">Rhizobium leguminosarum</name>
    <dbReference type="NCBI Taxonomy" id="384"/>
    <lineage>
        <taxon>Bacteria</taxon>
        <taxon>Pseudomonadati</taxon>
        <taxon>Pseudomonadota</taxon>
        <taxon>Alphaproteobacteria</taxon>
        <taxon>Hyphomicrobiales</taxon>
        <taxon>Rhizobiaceae</taxon>
        <taxon>Rhizobium/Agrobacterium group</taxon>
        <taxon>Rhizobium</taxon>
    </lineage>
</organism>
<dbReference type="PANTHER" id="PTHR13812">
    <property type="entry name" value="KETIMINE REDUCTASE MU-CRYSTALLIN"/>
    <property type="match status" value="1"/>
</dbReference>
<dbReference type="RefSeq" id="WP_183606895.1">
    <property type="nucleotide sequence ID" value="NZ_JACHAZ010000001.1"/>
</dbReference>
<proteinExistence type="inferred from homology"/>
<dbReference type="PANTHER" id="PTHR13812:SF19">
    <property type="entry name" value="KETIMINE REDUCTASE MU-CRYSTALLIN"/>
    <property type="match status" value="1"/>
</dbReference>
<sequence>MTKILSDEDLADGGLMAVAIDALESAFLARAGNRLMSPPRHHVSFPDRGDLVFTVGGILGDKPLAGFRVYETFEGAEHSQIVAVWSANDARLKGIVLGERLGNLRTGAIGGLAIRHLSAPDARIVGILGSGAQARTQLAAAAAVRKLDHARVYSRDEKNRLAFASEMQHALGLDIEPADSAREAVADADIIICATTSQTPVVHARDLKPGVHVNTVGPKTLQGHELSLDVADAAAVIATDSPEQAHAYASPFFLAGSGNEVRMADLADIIAGKAAGRRSPEEITLFCSVGLAGTEVIVASAILDRLCVPG</sequence>
<dbReference type="PIRSF" id="PIRSF001439">
    <property type="entry name" value="CryM"/>
    <property type="match status" value="1"/>
</dbReference>
<dbReference type="Gene3D" id="3.30.1780.10">
    <property type="entry name" value="ornithine cyclodeaminase, domain 1"/>
    <property type="match status" value="1"/>
</dbReference>
<dbReference type="Pfam" id="PF02423">
    <property type="entry name" value="OCD_Mu_crystall"/>
    <property type="match status" value="1"/>
</dbReference>
<comment type="similarity">
    <text evidence="1">Belongs to the ornithine cyclodeaminase/mu-crystallin family.</text>
</comment>
<name>A0AAE2MI35_RHILE</name>
<reference evidence="3 4" key="1">
    <citation type="submission" date="2020-08" db="EMBL/GenBank/DDBJ databases">
        <title>Genomic Encyclopedia of Type Strains, Phase IV (KMG-V): Genome sequencing to study the core and pangenomes of soil and plant-associated prokaryotes.</title>
        <authorList>
            <person name="Whitman W."/>
        </authorList>
    </citation>
    <scope>NUCLEOTIDE SEQUENCE [LARGE SCALE GENOMIC DNA]</scope>
    <source>
        <strain evidence="3 4">SEMIA 415</strain>
    </source>
</reference>
<evidence type="ECO:0000313" key="4">
    <source>
        <dbReference type="Proteomes" id="UP000538507"/>
    </source>
</evidence>
<dbReference type="Gene3D" id="3.40.50.720">
    <property type="entry name" value="NAD(P)-binding Rossmann-like Domain"/>
    <property type="match status" value="1"/>
</dbReference>
<dbReference type="AlphaFoldDB" id="A0AAE2MI35"/>
<dbReference type="InterPro" id="IPR023401">
    <property type="entry name" value="ODC_N"/>
</dbReference>
<dbReference type="InterPro" id="IPR003462">
    <property type="entry name" value="ODC_Mu_crystall"/>
</dbReference>
<dbReference type="EMBL" id="JACIGO010000002">
    <property type="protein sequence ID" value="MBB4289808.1"/>
    <property type="molecule type" value="Genomic_DNA"/>
</dbReference>
<keyword evidence="3" id="KW-0456">Lyase</keyword>
<dbReference type="InterPro" id="IPR036291">
    <property type="entry name" value="NAD(P)-bd_dom_sf"/>
</dbReference>
<dbReference type="SUPFAM" id="SSF51735">
    <property type="entry name" value="NAD(P)-binding Rossmann-fold domains"/>
    <property type="match status" value="1"/>
</dbReference>
<protein>
    <submittedName>
        <fullName evidence="3">Ornithine cyclodeaminase</fullName>
        <ecNumber evidence="3">4.3.1.12</ecNumber>
    </submittedName>
</protein>
<comment type="caution">
    <text evidence="3">The sequence shown here is derived from an EMBL/GenBank/DDBJ whole genome shotgun (WGS) entry which is preliminary data.</text>
</comment>
<dbReference type="GO" id="GO:0005737">
    <property type="term" value="C:cytoplasm"/>
    <property type="evidence" value="ECO:0007669"/>
    <property type="project" value="TreeGrafter"/>
</dbReference>
<dbReference type="EC" id="4.3.1.12" evidence="3"/>
<keyword evidence="2" id="KW-0520">NAD</keyword>
<dbReference type="Proteomes" id="UP000538507">
    <property type="component" value="Unassembled WGS sequence"/>
</dbReference>
<evidence type="ECO:0000313" key="3">
    <source>
        <dbReference type="EMBL" id="MBB4289808.1"/>
    </source>
</evidence>
<evidence type="ECO:0000256" key="2">
    <source>
        <dbReference type="ARBA" id="ARBA00023027"/>
    </source>
</evidence>